<protein>
    <submittedName>
        <fullName evidence="2">Uncharacterized protein</fullName>
    </submittedName>
</protein>
<dbReference type="RefSeq" id="WP_123122360.1">
    <property type="nucleotide sequence ID" value="NZ_RJJR01000020.1"/>
</dbReference>
<sequence>MNNSSLSSFFFILLIILVLLTVFGVAYLYITSKSKERLALIEKGMDPNLAKSDFWLQIGIIAGGSAFGLIAGDLIPGKFGPLVAIFFAGTGLVLYNIIRKNVAKRK</sequence>
<feature type="transmembrane region" description="Helical" evidence="1">
    <location>
        <begin position="54"/>
        <end position="75"/>
    </location>
</feature>
<evidence type="ECO:0000313" key="3">
    <source>
        <dbReference type="Proteomes" id="UP000267223"/>
    </source>
</evidence>
<dbReference type="EMBL" id="RJJR01000020">
    <property type="protein sequence ID" value="RNI33436.1"/>
    <property type="molecule type" value="Genomic_DNA"/>
</dbReference>
<evidence type="ECO:0000313" key="2">
    <source>
        <dbReference type="EMBL" id="RNI33436.1"/>
    </source>
</evidence>
<dbReference type="Proteomes" id="UP000267223">
    <property type="component" value="Unassembled WGS sequence"/>
</dbReference>
<dbReference type="OrthoDB" id="679295at2"/>
<dbReference type="AlphaFoldDB" id="A0A3M9N6S6"/>
<keyword evidence="1" id="KW-0812">Transmembrane</keyword>
<gene>
    <name evidence="2" type="ORF">EFY79_19110</name>
</gene>
<keyword evidence="1" id="KW-0472">Membrane</keyword>
<feature type="transmembrane region" description="Helical" evidence="1">
    <location>
        <begin position="6"/>
        <end position="30"/>
    </location>
</feature>
<organism evidence="2 3">
    <name type="scientific">Hanamia caeni</name>
    <dbReference type="NCBI Taxonomy" id="2294116"/>
    <lineage>
        <taxon>Bacteria</taxon>
        <taxon>Pseudomonadati</taxon>
        <taxon>Bacteroidota</taxon>
        <taxon>Chitinophagia</taxon>
        <taxon>Chitinophagales</taxon>
        <taxon>Chitinophagaceae</taxon>
        <taxon>Hanamia</taxon>
    </lineage>
</organism>
<name>A0A3M9N6S6_9BACT</name>
<feature type="transmembrane region" description="Helical" evidence="1">
    <location>
        <begin position="81"/>
        <end position="98"/>
    </location>
</feature>
<proteinExistence type="predicted"/>
<evidence type="ECO:0000256" key="1">
    <source>
        <dbReference type="SAM" id="Phobius"/>
    </source>
</evidence>
<comment type="caution">
    <text evidence="2">The sequence shown here is derived from an EMBL/GenBank/DDBJ whole genome shotgun (WGS) entry which is preliminary data.</text>
</comment>
<keyword evidence="1" id="KW-1133">Transmembrane helix</keyword>
<accession>A0A3M9N6S6</accession>
<reference evidence="2 3" key="1">
    <citation type="submission" date="2018-11" db="EMBL/GenBank/DDBJ databases">
        <title>Draft genome sequence of Ferruginibacter sp. BO-59.</title>
        <authorList>
            <person name="Im W.T."/>
        </authorList>
    </citation>
    <scope>NUCLEOTIDE SEQUENCE [LARGE SCALE GENOMIC DNA]</scope>
    <source>
        <strain evidence="2 3">BO-59</strain>
    </source>
</reference>
<keyword evidence="3" id="KW-1185">Reference proteome</keyword>